<sequence length="336" mass="37093">MAKIKAVVMSHRNKYKNVLVYTEDGQYLTTRLTPMPPVGSTIYVQPPTAMAKPKFLVVAAAVLLILFTGLIPSFSPSPAAAAYINIAWQPEIGLWVDEEGQVIRASLVGLPNNSLSTTLKGQDLYTALGKVLQYSQEQGDLNKGRDILIGTYVKMGEQDIPEVSEARLKDFLSSQLKARGYQGSVVVTDQPVEAIQSADKIGVSLGKYVVYEKCQQQNQPVKLDLLRQENVSTALSQSGIEAKELFGQDYVEIPHMNSSDHMDNQVDKTKEQAMPQQPMHHQKPQSLAQPSPDSSDHNQMHPVQEHNAPSSSGNTRMPNHYRDDAMGMNMQKMGSD</sequence>
<keyword evidence="2" id="KW-0812">Transmembrane</keyword>
<name>A0A1M6X5F9_9FIRM</name>
<dbReference type="Pfam" id="PF23750">
    <property type="entry name" value="RsgI_M"/>
    <property type="match status" value="1"/>
</dbReference>
<feature type="domain" description="Anti-sigma factor RsgI-like middle" evidence="3">
    <location>
        <begin position="82"/>
        <end position="213"/>
    </location>
</feature>
<feature type="compositionally biased region" description="Basic and acidic residues" evidence="1">
    <location>
        <begin position="258"/>
        <end position="271"/>
    </location>
</feature>
<dbReference type="EMBL" id="FRAR01000039">
    <property type="protein sequence ID" value="SHL01156.1"/>
    <property type="molecule type" value="Genomic_DNA"/>
</dbReference>
<dbReference type="AlphaFoldDB" id="A0A1M6X5F9"/>
<keyword evidence="2" id="KW-0472">Membrane</keyword>
<dbReference type="OrthoDB" id="1786585at2"/>
<organism evidence="4 5">
    <name type="scientific">Desulforamulus aeronauticus DSM 10349</name>
    <dbReference type="NCBI Taxonomy" id="1121421"/>
    <lineage>
        <taxon>Bacteria</taxon>
        <taxon>Bacillati</taxon>
        <taxon>Bacillota</taxon>
        <taxon>Clostridia</taxon>
        <taxon>Eubacteriales</taxon>
        <taxon>Peptococcaceae</taxon>
        <taxon>Desulforamulus</taxon>
    </lineage>
</organism>
<proteinExistence type="predicted"/>
<evidence type="ECO:0000313" key="5">
    <source>
        <dbReference type="Proteomes" id="UP000183997"/>
    </source>
</evidence>
<accession>A0A1M6X5F9</accession>
<dbReference type="Proteomes" id="UP000183997">
    <property type="component" value="Unassembled WGS sequence"/>
</dbReference>
<keyword evidence="2" id="KW-1133">Transmembrane helix</keyword>
<gene>
    <name evidence="4" type="ORF">SAMN02745123_03908</name>
</gene>
<evidence type="ECO:0000256" key="1">
    <source>
        <dbReference type="SAM" id="MobiDB-lite"/>
    </source>
</evidence>
<feature type="transmembrane region" description="Helical" evidence="2">
    <location>
        <begin position="55"/>
        <end position="74"/>
    </location>
</feature>
<dbReference type="STRING" id="1121421.SAMN02745123_03908"/>
<keyword evidence="5" id="KW-1185">Reference proteome</keyword>
<evidence type="ECO:0000256" key="2">
    <source>
        <dbReference type="SAM" id="Phobius"/>
    </source>
</evidence>
<reference evidence="5" key="1">
    <citation type="submission" date="2016-11" db="EMBL/GenBank/DDBJ databases">
        <authorList>
            <person name="Varghese N."/>
            <person name="Submissions S."/>
        </authorList>
    </citation>
    <scope>NUCLEOTIDE SEQUENCE [LARGE SCALE GENOMIC DNA]</scope>
    <source>
        <strain evidence="5">DSM 10349</strain>
    </source>
</reference>
<evidence type="ECO:0000313" key="4">
    <source>
        <dbReference type="EMBL" id="SHL01156.1"/>
    </source>
</evidence>
<dbReference type="RefSeq" id="WP_072917654.1">
    <property type="nucleotide sequence ID" value="NZ_FRAR01000039.1"/>
</dbReference>
<dbReference type="InterPro" id="IPR055431">
    <property type="entry name" value="RsgI_M"/>
</dbReference>
<feature type="region of interest" description="Disordered" evidence="1">
    <location>
        <begin position="255"/>
        <end position="336"/>
    </location>
</feature>
<feature type="compositionally biased region" description="Polar residues" evidence="1">
    <location>
        <begin position="307"/>
        <end position="317"/>
    </location>
</feature>
<evidence type="ECO:0000259" key="3">
    <source>
        <dbReference type="Pfam" id="PF23750"/>
    </source>
</evidence>
<protein>
    <recommendedName>
        <fullName evidence="3">Anti-sigma factor RsgI-like middle domain-containing protein</fullName>
    </recommendedName>
</protein>